<dbReference type="Gene3D" id="3.60.10.10">
    <property type="entry name" value="Endonuclease/exonuclease/phosphatase"/>
    <property type="match status" value="1"/>
</dbReference>
<dbReference type="CDD" id="cd09076">
    <property type="entry name" value="L1-EN"/>
    <property type="match status" value="1"/>
</dbReference>
<dbReference type="Pfam" id="PF03372">
    <property type="entry name" value="Exo_endo_phos"/>
    <property type="match status" value="1"/>
</dbReference>
<dbReference type="PANTHER" id="PTHR23227">
    <property type="entry name" value="BUCENTAUR RELATED"/>
    <property type="match status" value="1"/>
</dbReference>
<evidence type="ECO:0000313" key="3">
    <source>
        <dbReference type="EMBL" id="GFS00515.1"/>
    </source>
</evidence>
<evidence type="ECO:0000313" key="4">
    <source>
        <dbReference type="Proteomes" id="UP000762676"/>
    </source>
</evidence>
<evidence type="ECO:0000259" key="2">
    <source>
        <dbReference type="Pfam" id="PF03372"/>
    </source>
</evidence>
<dbReference type="AlphaFoldDB" id="A0AAV4HRY9"/>
<keyword evidence="3" id="KW-0540">Nuclease</keyword>
<proteinExistence type="predicted"/>
<accession>A0AAV4HRY9</accession>
<keyword evidence="4" id="KW-1185">Reference proteome</keyword>
<feature type="region of interest" description="Disordered" evidence="1">
    <location>
        <begin position="1"/>
        <end position="54"/>
    </location>
</feature>
<keyword evidence="3" id="KW-0255">Endonuclease</keyword>
<dbReference type="Proteomes" id="UP000762676">
    <property type="component" value="Unassembled WGS sequence"/>
</dbReference>
<dbReference type="InterPro" id="IPR036691">
    <property type="entry name" value="Endo/exonu/phosph_ase_sf"/>
</dbReference>
<dbReference type="PANTHER" id="PTHR23227:SF85">
    <property type="entry name" value="CRANIOFACIAL DEVELOPMENT PROTEIN 2"/>
    <property type="match status" value="1"/>
</dbReference>
<dbReference type="InterPro" id="IPR005135">
    <property type="entry name" value="Endo/exonuclease/phosphatase"/>
</dbReference>
<gene>
    <name evidence="3" type="ORF">ElyMa_001073200</name>
</gene>
<dbReference type="SUPFAM" id="SSF56219">
    <property type="entry name" value="DNase I-like"/>
    <property type="match status" value="1"/>
</dbReference>
<protein>
    <submittedName>
        <fullName evidence="3">Endonuclease-reverse transcriptase</fullName>
    </submittedName>
</protein>
<name>A0AAV4HRY9_9GAST</name>
<feature type="domain" description="Endonuclease/exonuclease/phosphatase" evidence="2">
    <location>
        <begin position="73"/>
        <end position="307"/>
    </location>
</feature>
<reference evidence="3 4" key="1">
    <citation type="journal article" date="2021" name="Elife">
        <title>Chloroplast acquisition without the gene transfer in kleptoplastic sea slugs, Plakobranchus ocellatus.</title>
        <authorList>
            <person name="Maeda T."/>
            <person name="Takahashi S."/>
            <person name="Yoshida T."/>
            <person name="Shimamura S."/>
            <person name="Takaki Y."/>
            <person name="Nagai Y."/>
            <person name="Toyoda A."/>
            <person name="Suzuki Y."/>
            <person name="Arimoto A."/>
            <person name="Ishii H."/>
            <person name="Satoh N."/>
            <person name="Nishiyama T."/>
            <person name="Hasebe M."/>
            <person name="Maruyama T."/>
            <person name="Minagawa J."/>
            <person name="Obokata J."/>
            <person name="Shigenobu S."/>
        </authorList>
    </citation>
    <scope>NUCLEOTIDE SEQUENCE [LARGE SCALE GENOMIC DNA]</scope>
</reference>
<dbReference type="InterPro" id="IPR027124">
    <property type="entry name" value="Swc5/CFDP1/2"/>
</dbReference>
<sequence length="590" mass="67681">MRNRSQNKRYASTGEPPRPDGLCRSNGEERTAAPSISLADDGNVPDCAARGEDSEKLKQKKVKVKLGKKIRLATWNVGSMSAGKLENITDECNRNNVDILGIVEHRWSKQGHFFPTNGGTFIYSGRDKPGHSGVAIYLNELARKYLLGYNSVDDRILYVQLRGTSHNISLKQVCAPTSASTEEELEGFYQKLQNVIDKCPSSDVKLIMGDLNAKVGQMADNCERGNIGKFGLRERNDRGQQLVDFCIENEFAICNTIFENHPRRLFTWTSPDGNTKNQIDYILVDKHWKTSVRTAKTLPSADCGSDHELLMSEIKLRLKMKKKVNRPIRYDLSWIQLNIPYRIEVKNRFSVLNETADEMTPDELAQEISNIFSECAQKHLPRKRNHNKPWITTETLGAIATRKILKQEHGITSSDYNEANSTVKSFIKRDKRLHQEQKLNQIETLMFSNKHKEMSSQINALTREFRPRLNVIKDKNGNALTDQEKIGERWAEYCREMYDSSEIIPPQMPPNEENDLPPLKNEVEWAIRQLPSGKSSGVDNIYAEMIKVSGDPEVELYHKLCLKIWETEQWPEEWRKSVFVTLPKKRDLQQ</sequence>
<keyword evidence="3" id="KW-0378">Hydrolase</keyword>
<dbReference type="EMBL" id="BMAT01002171">
    <property type="protein sequence ID" value="GFS00515.1"/>
    <property type="molecule type" value="Genomic_DNA"/>
</dbReference>
<dbReference type="GO" id="GO:0004519">
    <property type="term" value="F:endonuclease activity"/>
    <property type="evidence" value="ECO:0007669"/>
    <property type="project" value="UniProtKB-KW"/>
</dbReference>
<evidence type="ECO:0000256" key="1">
    <source>
        <dbReference type="SAM" id="MobiDB-lite"/>
    </source>
</evidence>
<organism evidence="3 4">
    <name type="scientific">Elysia marginata</name>
    <dbReference type="NCBI Taxonomy" id="1093978"/>
    <lineage>
        <taxon>Eukaryota</taxon>
        <taxon>Metazoa</taxon>
        <taxon>Spiralia</taxon>
        <taxon>Lophotrochozoa</taxon>
        <taxon>Mollusca</taxon>
        <taxon>Gastropoda</taxon>
        <taxon>Heterobranchia</taxon>
        <taxon>Euthyneura</taxon>
        <taxon>Panpulmonata</taxon>
        <taxon>Sacoglossa</taxon>
        <taxon>Placobranchoidea</taxon>
        <taxon>Plakobranchidae</taxon>
        <taxon>Elysia</taxon>
    </lineage>
</organism>
<comment type="caution">
    <text evidence="3">The sequence shown here is derived from an EMBL/GenBank/DDBJ whole genome shotgun (WGS) entry which is preliminary data.</text>
</comment>